<keyword evidence="3" id="KW-1185">Reference proteome</keyword>
<name>A0ABR3KZH8_TRISP</name>
<evidence type="ECO:0000313" key="2">
    <source>
        <dbReference type="EMBL" id="KAL1245126.1"/>
    </source>
</evidence>
<evidence type="ECO:0000256" key="1">
    <source>
        <dbReference type="SAM" id="MobiDB-lite"/>
    </source>
</evidence>
<feature type="compositionally biased region" description="Acidic residues" evidence="1">
    <location>
        <begin position="202"/>
        <end position="225"/>
    </location>
</feature>
<sequence length="236" mass="27189">MDGNGNHSNKSRFEKNNELIAILQEMPEGPEKEELIEQYIDDLFKLPMFQNVESPPEPSGSVKYAVARMCMDISQKPWNVRGRIFGPRGSTVKAIEKYSECEVDLAFFFPGKMCARISVRDYENVGNWKIEKAKMFIEELLKVPEDGNDDLIIKLQMAELAVRRRNFENRLPPPTRKKDDDSSSSLEEGELRSSDEMSFSEYGEENGNEEEPLGENEFNDDDESFNEATDWFFNSL</sequence>
<dbReference type="EMBL" id="JBEUSY010000111">
    <property type="protein sequence ID" value="KAL1245126.1"/>
    <property type="molecule type" value="Genomic_DNA"/>
</dbReference>
<accession>A0ABR3KZH8</accession>
<proteinExistence type="predicted"/>
<dbReference type="SUPFAM" id="SSF54791">
    <property type="entry name" value="Eukaryotic type KH-domain (KH-domain type I)"/>
    <property type="match status" value="1"/>
</dbReference>
<gene>
    <name evidence="2" type="ORF">TSPI_01567</name>
</gene>
<protein>
    <recommendedName>
        <fullName evidence="4">K Homology domain-containing protein</fullName>
    </recommendedName>
</protein>
<feature type="region of interest" description="Disordered" evidence="1">
    <location>
        <begin position="166"/>
        <end position="236"/>
    </location>
</feature>
<evidence type="ECO:0008006" key="4">
    <source>
        <dbReference type="Google" id="ProtNLM"/>
    </source>
</evidence>
<reference evidence="2 3" key="1">
    <citation type="submission" date="2024-07" db="EMBL/GenBank/DDBJ databases">
        <title>Enhanced genomic and transcriptomic resources for Trichinella pseudospiralis and T. spiralis underpin the discovery of pronounced molecular differences between stages and species.</title>
        <authorList>
            <person name="Pasi K.K."/>
            <person name="La Rosa G."/>
            <person name="Gomez-Morales M.A."/>
            <person name="Tosini F."/>
            <person name="Sumanam S."/>
            <person name="Young N.D."/>
            <person name="Chang B.C."/>
            <person name="Robin G.B."/>
        </authorList>
    </citation>
    <scope>NUCLEOTIDE SEQUENCE [LARGE SCALE GENOMIC DNA]</scope>
    <source>
        <strain evidence="2">ISS534</strain>
    </source>
</reference>
<dbReference type="Proteomes" id="UP001558632">
    <property type="component" value="Unassembled WGS sequence"/>
</dbReference>
<dbReference type="InterPro" id="IPR036612">
    <property type="entry name" value="KH_dom_type_1_sf"/>
</dbReference>
<comment type="caution">
    <text evidence="2">The sequence shown here is derived from an EMBL/GenBank/DDBJ whole genome shotgun (WGS) entry which is preliminary data.</text>
</comment>
<evidence type="ECO:0000313" key="3">
    <source>
        <dbReference type="Proteomes" id="UP001558632"/>
    </source>
</evidence>
<organism evidence="2 3">
    <name type="scientific">Trichinella spiralis</name>
    <name type="common">Trichina worm</name>
    <dbReference type="NCBI Taxonomy" id="6334"/>
    <lineage>
        <taxon>Eukaryota</taxon>
        <taxon>Metazoa</taxon>
        <taxon>Ecdysozoa</taxon>
        <taxon>Nematoda</taxon>
        <taxon>Enoplea</taxon>
        <taxon>Dorylaimia</taxon>
        <taxon>Trichinellida</taxon>
        <taxon>Trichinellidae</taxon>
        <taxon>Trichinella</taxon>
    </lineage>
</organism>
<dbReference type="Gene3D" id="3.30.1370.10">
    <property type="entry name" value="K Homology domain, type 1"/>
    <property type="match status" value="1"/>
</dbReference>